<organism evidence="1 2">
    <name type="scientific">Shewanella avicenniae</name>
    <dbReference type="NCBI Taxonomy" id="2814294"/>
    <lineage>
        <taxon>Bacteria</taxon>
        <taxon>Pseudomonadati</taxon>
        <taxon>Pseudomonadota</taxon>
        <taxon>Gammaproteobacteria</taxon>
        <taxon>Alteromonadales</taxon>
        <taxon>Shewanellaceae</taxon>
        <taxon>Shewanella</taxon>
    </lineage>
</organism>
<dbReference type="EMBL" id="CP071503">
    <property type="protein sequence ID" value="QSX33856.1"/>
    <property type="molecule type" value="Genomic_DNA"/>
</dbReference>
<reference evidence="1 2" key="1">
    <citation type="submission" date="2021-03" db="EMBL/GenBank/DDBJ databases">
        <title>Novel species identification of genus Shewanella.</title>
        <authorList>
            <person name="Liu G."/>
            <person name="Zhang Q."/>
        </authorList>
    </citation>
    <scope>NUCLEOTIDE SEQUENCE [LARGE SCALE GENOMIC DNA]</scope>
    <source>
        <strain evidence="1 2">FJAT-51800</strain>
    </source>
</reference>
<gene>
    <name evidence="1" type="ORF">JYB87_00960</name>
</gene>
<evidence type="ECO:0000313" key="1">
    <source>
        <dbReference type="EMBL" id="QSX33856.1"/>
    </source>
</evidence>
<keyword evidence="2" id="KW-1185">Reference proteome</keyword>
<dbReference type="Proteomes" id="UP000662770">
    <property type="component" value="Chromosome"/>
</dbReference>
<dbReference type="RefSeq" id="WP_207355064.1">
    <property type="nucleotide sequence ID" value="NZ_CP071503.1"/>
</dbReference>
<evidence type="ECO:0000313" key="2">
    <source>
        <dbReference type="Proteomes" id="UP000662770"/>
    </source>
</evidence>
<proteinExistence type="predicted"/>
<name>A0ABX7QQW6_9GAMM</name>
<accession>A0ABX7QQW6</accession>
<protein>
    <submittedName>
        <fullName evidence="1">Uncharacterized protein</fullName>
    </submittedName>
</protein>
<sequence length="143" mass="16300">MSFTKAVSQQWHKAEVAELMCKRLQLEPTITILMSGATSLQTVCNLVAAIAFAEQDWMADDWDDEQLVAMFFCAFQLLFAKAIQQPLAQGEELILSVGGRLAQCLNSDEFEEVSHRLMSLMKLSSDRLIELRCQQRRTHRNMC</sequence>